<dbReference type="InterPro" id="IPR022346">
    <property type="entry name" value="T2SS_GspH"/>
</dbReference>
<dbReference type="GO" id="GO:0005886">
    <property type="term" value="C:plasma membrane"/>
    <property type="evidence" value="ECO:0007669"/>
    <property type="project" value="UniProtKB-SubCell"/>
</dbReference>
<accession>A0A508ANP6</accession>
<reference evidence="12 13" key="1">
    <citation type="submission" date="2019-06" db="EMBL/GenBank/DDBJ databases">
        <title>Lysobacter alkalisoli sp. nov. isolated from saline soil.</title>
        <authorList>
            <person name="Sun J.-Q."/>
            <person name="Xu L."/>
        </authorList>
    </citation>
    <scope>NUCLEOTIDE SEQUENCE [LARGE SCALE GENOMIC DNA]</scope>
    <source>
        <strain evidence="12 13">JCM 31130</strain>
    </source>
</reference>
<keyword evidence="7" id="KW-1133">Transmembrane helix</keyword>
<evidence type="ECO:0000313" key="12">
    <source>
        <dbReference type="EMBL" id="TQD51596.1"/>
    </source>
</evidence>
<evidence type="ECO:0000313" key="13">
    <source>
        <dbReference type="Proteomes" id="UP000318212"/>
    </source>
</evidence>
<keyword evidence="6" id="KW-0812">Transmembrane</keyword>
<dbReference type="OrthoDB" id="2313614at2"/>
<keyword evidence="4" id="KW-0488">Methylation</keyword>
<comment type="caution">
    <text evidence="12">The sequence shown here is derived from an EMBL/GenBank/DDBJ whole genome shotgun (WGS) entry which is preliminary data.</text>
</comment>
<evidence type="ECO:0000256" key="5">
    <source>
        <dbReference type="ARBA" id="ARBA00022519"/>
    </source>
</evidence>
<dbReference type="Gene3D" id="3.55.40.10">
    <property type="entry name" value="minor pseudopilin epsh domain"/>
    <property type="match status" value="1"/>
</dbReference>
<evidence type="ECO:0000256" key="6">
    <source>
        <dbReference type="ARBA" id="ARBA00022692"/>
    </source>
</evidence>
<gene>
    <name evidence="12" type="ORF">FKV25_00685</name>
</gene>
<proteinExistence type="inferred from homology"/>
<dbReference type="RefSeq" id="WP_141516912.1">
    <property type="nucleotide sequence ID" value="NZ_VICE01000006.1"/>
</dbReference>
<evidence type="ECO:0000256" key="10">
    <source>
        <dbReference type="ARBA" id="ARBA00030775"/>
    </source>
</evidence>
<dbReference type="InterPro" id="IPR012902">
    <property type="entry name" value="N_methyl_site"/>
</dbReference>
<evidence type="ECO:0000259" key="11">
    <source>
        <dbReference type="Pfam" id="PF12019"/>
    </source>
</evidence>
<name>A0A508ANP6_9GAMM</name>
<feature type="domain" description="General secretion pathway GspH" evidence="11">
    <location>
        <begin position="47"/>
        <end position="162"/>
    </location>
</feature>
<dbReference type="InterPro" id="IPR045584">
    <property type="entry name" value="Pilin-like"/>
</dbReference>
<dbReference type="Proteomes" id="UP000318212">
    <property type="component" value="Unassembled WGS sequence"/>
</dbReference>
<organism evidence="12 13">
    <name type="scientific">Marilutibacter aestuarii</name>
    <dbReference type="NCBI Taxonomy" id="1706195"/>
    <lineage>
        <taxon>Bacteria</taxon>
        <taxon>Pseudomonadati</taxon>
        <taxon>Pseudomonadota</taxon>
        <taxon>Gammaproteobacteria</taxon>
        <taxon>Lysobacterales</taxon>
        <taxon>Lysobacteraceae</taxon>
        <taxon>Marilutibacter</taxon>
    </lineage>
</organism>
<keyword evidence="8" id="KW-0472">Membrane</keyword>
<dbReference type="Pfam" id="PF07963">
    <property type="entry name" value="N_methyl"/>
    <property type="match status" value="1"/>
</dbReference>
<dbReference type="NCBIfam" id="TIGR02532">
    <property type="entry name" value="IV_pilin_GFxxxE"/>
    <property type="match status" value="1"/>
</dbReference>
<comment type="subcellular location">
    <subcellularLocation>
        <location evidence="1">Cell inner membrane</location>
        <topology evidence="1">Single-pass membrane protein</topology>
    </subcellularLocation>
</comment>
<protein>
    <recommendedName>
        <fullName evidence="2">Type II secretion system protein H</fullName>
    </recommendedName>
    <alternativeName>
        <fullName evidence="10">General secretion pathway protein H</fullName>
    </alternativeName>
</protein>
<evidence type="ECO:0000256" key="4">
    <source>
        <dbReference type="ARBA" id="ARBA00022481"/>
    </source>
</evidence>
<evidence type="ECO:0000256" key="2">
    <source>
        <dbReference type="ARBA" id="ARBA00021549"/>
    </source>
</evidence>
<dbReference type="Pfam" id="PF12019">
    <property type="entry name" value="GspH"/>
    <property type="match status" value="1"/>
</dbReference>
<dbReference type="EMBL" id="VICE01000006">
    <property type="protein sequence ID" value="TQD51596.1"/>
    <property type="molecule type" value="Genomic_DNA"/>
</dbReference>
<dbReference type="GO" id="GO:0015628">
    <property type="term" value="P:protein secretion by the type II secretion system"/>
    <property type="evidence" value="ECO:0007669"/>
    <property type="project" value="InterPro"/>
</dbReference>
<keyword evidence="5" id="KW-0997">Cell inner membrane</keyword>
<keyword evidence="13" id="KW-1185">Reference proteome</keyword>
<evidence type="ECO:0000256" key="7">
    <source>
        <dbReference type="ARBA" id="ARBA00022989"/>
    </source>
</evidence>
<evidence type="ECO:0000256" key="8">
    <source>
        <dbReference type="ARBA" id="ARBA00023136"/>
    </source>
</evidence>
<sequence length="177" mass="19041">MDRNSLNRGFTLMELLAIMAVLGTLLAVASPPLGRLLESFKASGTSHRLTTSLALARIAAIKRGHPVTVCPSRDGTQCTQDGIWDEGWIVYADPGKQANPVAASDVLEASEGAGNGISVLSSNHRTHVRFNPRGWSAGHNLTVELCGRRHGARRRLVLNNAGRPRIEHLSRHTPCPG</sequence>
<dbReference type="AlphaFoldDB" id="A0A508ANP6"/>
<dbReference type="SUPFAM" id="SSF54523">
    <property type="entry name" value="Pili subunits"/>
    <property type="match status" value="1"/>
</dbReference>
<evidence type="ECO:0000256" key="9">
    <source>
        <dbReference type="ARBA" id="ARBA00025772"/>
    </source>
</evidence>
<evidence type="ECO:0000256" key="1">
    <source>
        <dbReference type="ARBA" id="ARBA00004377"/>
    </source>
</evidence>
<keyword evidence="3" id="KW-1003">Cell membrane</keyword>
<dbReference type="GO" id="GO:0015627">
    <property type="term" value="C:type II protein secretion system complex"/>
    <property type="evidence" value="ECO:0007669"/>
    <property type="project" value="InterPro"/>
</dbReference>
<comment type="similarity">
    <text evidence="9">Belongs to the GSP H family.</text>
</comment>
<evidence type="ECO:0000256" key="3">
    <source>
        <dbReference type="ARBA" id="ARBA00022475"/>
    </source>
</evidence>